<evidence type="ECO:0000313" key="3">
    <source>
        <dbReference type="Proteomes" id="UP000569951"/>
    </source>
</evidence>
<comment type="caution">
    <text evidence="2">The sequence shown here is derived from an EMBL/GenBank/DDBJ whole genome shotgun (WGS) entry which is preliminary data.</text>
</comment>
<reference evidence="2 3" key="1">
    <citation type="submission" date="2020-08" db="EMBL/GenBank/DDBJ databases">
        <title>Genomic Encyclopedia of Type Strains, Phase IV (KMG-IV): sequencing the most valuable type-strain genomes for metagenomic binning, comparative biology and taxonomic classification.</title>
        <authorList>
            <person name="Goeker M."/>
        </authorList>
    </citation>
    <scope>NUCLEOTIDE SEQUENCE [LARGE SCALE GENOMIC DNA]</scope>
    <source>
        <strain evidence="2 3">DSM 21458</strain>
    </source>
</reference>
<dbReference type="EMBL" id="JACHHG010000002">
    <property type="protein sequence ID" value="MBB6097194.1"/>
    <property type="molecule type" value="Genomic_DNA"/>
</dbReference>
<proteinExistence type="predicted"/>
<gene>
    <name evidence="2" type="ORF">HNR42_000608</name>
</gene>
<accession>A0A841HX27</accession>
<feature type="chain" id="PRO_5033059755" evidence="1">
    <location>
        <begin position="18"/>
        <end position="275"/>
    </location>
</feature>
<evidence type="ECO:0000256" key="1">
    <source>
        <dbReference type="SAM" id="SignalP"/>
    </source>
</evidence>
<organism evidence="2 3">
    <name type="scientific">Deinobacterium chartae</name>
    <dbReference type="NCBI Taxonomy" id="521158"/>
    <lineage>
        <taxon>Bacteria</taxon>
        <taxon>Thermotogati</taxon>
        <taxon>Deinococcota</taxon>
        <taxon>Deinococci</taxon>
        <taxon>Deinococcales</taxon>
        <taxon>Deinococcaceae</taxon>
        <taxon>Deinobacterium</taxon>
    </lineage>
</organism>
<feature type="signal peptide" evidence="1">
    <location>
        <begin position="1"/>
        <end position="17"/>
    </location>
</feature>
<name>A0A841HX27_9DEIO</name>
<sequence length="275" mass="28876">MKHALTTTLLLALPALAQSTTLEGTLFAPQGGNVKGTVVIACVPDDQGGCDEASSRYTQITASAAKAAFKVPVQAGTRYGLVAWQDLNGSGAIDDGDAVAALLEGQSFKQLSGPKKGLELCLSVQGAVQTQPQANSTSSKGAVPQALLGTWVQGSSTGVDYYNRATGSWAPPSGSGALYRFRADGSYDKSVTIQLSQYTCGTQAVSHESGRASFQGREVILTPTSYRLRYTSSCNPANNYETTRLPAPSRYGWAVEGDQLKLTFPDGNVSVYGKM</sequence>
<keyword evidence="3" id="KW-1185">Reference proteome</keyword>
<evidence type="ECO:0000313" key="2">
    <source>
        <dbReference type="EMBL" id="MBB6097194.1"/>
    </source>
</evidence>
<dbReference type="RefSeq" id="WP_183984382.1">
    <property type="nucleotide sequence ID" value="NZ_JACHHG010000002.1"/>
</dbReference>
<dbReference type="AlphaFoldDB" id="A0A841HX27"/>
<protein>
    <submittedName>
        <fullName evidence="2">Uncharacterized protein</fullName>
    </submittedName>
</protein>
<dbReference type="Proteomes" id="UP000569951">
    <property type="component" value="Unassembled WGS sequence"/>
</dbReference>
<keyword evidence="1" id="KW-0732">Signal</keyword>